<evidence type="ECO:0000256" key="8">
    <source>
        <dbReference type="PIRSR" id="PIRSR615500-1"/>
    </source>
</evidence>
<dbReference type="InterPro" id="IPR034197">
    <property type="entry name" value="Peptidases_S8_3"/>
</dbReference>
<feature type="domain" description="Peptidase S8/S53" evidence="10">
    <location>
        <begin position="71"/>
        <end position="528"/>
    </location>
</feature>
<feature type="domain" description="PA" evidence="11">
    <location>
        <begin position="324"/>
        <end position="370"/>
    </location>
</feature>
<evidence type="ECO:0000256" key="5">
    <source>
        <dbReference type="ARBA" id="ARBA00022729"/>
    </source>
</evidence>
<protein>
    <submittedName>
        <fullName evidence="13">Xylem serine proteinase 1, putative</fullName>
        <ecNumber evidence="13">1.3.1.74</ecNumber>
    </submittedName>
</protein>
<dbReference type="Pfam" id="PF00082">
    <property type="entry name" value="Peptidase_S8"/>
    <property type="match status" value="1"/>
</dbReference>
<organism evidence="13 14">
    <name type="scientific">Ricinus communis</name>
    <name type="common">Castor bean</name>
    <dbReference type="NCBI Taxonomy" id="3988"/>
    <lineage>
        <taxon>Eukaryota</taxon>
        <taxon>Viridiplantae</taxon>
        <taxon>Streptophyta</taxon>
        <taxon>Embryophyta</taxon>
        <taxon>Tracheophyta</taxon>
        <taxon>Spermatophyta</taxon>
        <taxon>Magnoliopsida</taxon>
        <taxon>eudicotyledons</taxon>
        <taxon>Gunneridae</taxon>
        <taxon>Pentapetalae</taxon>
        <taxon>rosids</taxon>
        <taxon>fabids</taxon>
        <taxon>Malpighiales</taxon>
        <taxon>Euphorbiaceae</taxon>
        <taxon>Acalyphoideae</taxon>
        <taxon>Acalypheae</taxon>
        <taxon>Ricinus</taxon>
    </lineage>
</organism>
<dbReference type="Gene3D" id="3.50.30.30">
    <property type="match status" value="1"/>
</dbReference>
<dbReference type="InterPro" id="IPR045051">
    <property type="entry name" value="SBT"/>
</dbReference>
<dbReference type="PROSITE" id="PS00138">
    <property type="entry name" value="SUBTILASE_SER"/>
    <property type="match status" value="1"/>
</dbReference>
<evidence type="ECO:0000256" key="4">
    <source>
        <dbReference type="ARBA" id="ARBA00022670"/>
    </source>
</evidence>
<feature type="domain" description="Subtilisin-like protease fibronectin type-III" evidence="12">
    <location>
        <begin position="592"/>
        <end position="696"/>
    </location>
</feature>
<dbReference type="GO" id="GO:0005576">
    <property type="term" value="C:extracellular region"/>
    <property type="evidence" value="ECO:0000318"/>
    <property type="project" value="GO_Central"/>
</dbReference>
<dbReference type="Pfam" id="PF02225">
    <property type="entry name" value="PA"/>
    <property type="match status" value="1"/>
</dbReference>
<evidence type="ECO:0000313" key="13">
    <source>
        <dbReference type="EMBL" id="EEF39312.1"/>
    </source>
</evidence>
<dbReference type="Pfam" id="PF17766">
    <property type="entry name" value="fn3_6"/>
    <property type="match status" value="1"/>
</dbReference>
<evidence type="ECO:0000259" key="11">
    <source>
        <dbReference type="Pfam" id="PF02225"/>
    </source>
</evidence>
<evidence type="ECO:0000256" key="2">
    <source>
        <dbReference type="ARBA" id="ARBA00011073"/>
    </source>
</evidence>
<keyword evidence="7 9" id="KW-0720">Serine protease</keyword>
<dbReference type="GO" id="GO:0032440">
    <property type="term" value="F:2-alkenal reductase [NAD(P)H] activity"/>
    <property type="evidence" value="ECO:0007669"/>
    <property type="project" value="UniProtKB-EC"/>
</dbReference>
<dbReference type="CDD" id="cd02120">
    <property type="entry name" value="PA_subtilisin_like"/>
    <property type="match status" value="1"/>
</dbReference>
<keyword evidence="5" id="KW-0732">Signal</keyword>
<comment type="subcellular location">
    <subcellularLocation>
        <location evidence="1">Secreted</location>
    </subcellularLocation>
</comment>
<comment type="similarity">
    <text evidence="2 9">Belongs to the peptidase S8 family.</text>
</comment>
<reference evidence="14" key="1">
    <citation type="journal article" date="2010" name="Nat. Biotechnol.">
        <title>Draft genome sequence of the oilseed species Ricinus communis.</title>
        <authorList>
            <person name="Chan A.P."/>
            <person name="Crabtree J."/>
            <person name="Zhao Q."/>
            <person name="Lorenzi H."/>
            <person name="Orvis J."/>
            <person name="Puiu D."/>
            <person name="Melake-Berhan A."/>
            <person name="Jones K.M."/>
            <person name="Redman J."/>
            <person name="Chen G."/>
            <person name="Cahoon E.B."/>
            <person name="Gedil M."/>
            <person name="Stanke M."/>
            <person name="Haas B.J."/>
            <person name="Wortman J.R."/>
            <person name="Fraser-Liggett C.M."/>
            <person name="Ravel J."/>
            <person name="Rabinowicz P.D."/>
        </authorList>
    </citation>
    <scope>NUCLEOTIDE SEQUENCE [LARGE SCALE GENOMIC DNA]</scope>
    <source>
        <strain evidence="14">cv. Hale</strain>
    </source>
</reference>
<dbReference type="GO" id="GO:0009609">
    <property type="term" value="P:response to symbiotic bacterium"/>
    <property type="evidence" value="ECO:0007669"/>
    <property type="project" value="UniProtKB-ARBA"/>
</dbReference>
<dbReference type="EMBL" id="EQ973909">
    <property type="protein sequence ID" value="EEF39312.1"/>
    <property type="molecule type" value="Genomic_DNA"/>
</dbReference>
<name>B9SAV8_RICCO</name>
<evidence type="ECO:0000256" key="6">
    <source>
        <dbReference type="ARBA" id="ARBA00022801"/>
    </source>
</evidence>
<dbReference type="Gene3D" id="2.60.40.2310">
    <property type="match status" value="1"/>
</dbReference>
<dbReference type="InterPro" id="IPR003137">
    <property type="entry name" value="PA_domain"/>
</dbReference>
<dbReference type="InterPro" id="IPR015500">
    <property type="entry name" value="Peptidase_S8_subtilisin-rel"/>
</dbReference>
<dbReference type="InterPro" id="IPR041469">
    <property type="entry name" value="Subtilisin-like_FN3"/>
</dbReference>
<dbReference type="FunFam" id="3.40.50.200:FF:000006">
    <property type="entry name" value="Subtilisin-like protease SBT1.5"/>
    <property type="match status" value="1"/>
</dbReference>
<proteinExistence type="inferred from homology"/>
<dbReference type="GO" id="GO:0004252">
    <property type="term" value="F:serine-type endopeptidase activity"/>
    <property type="evidence" value="ECO:0000318"/>
    <property type="project" value="GO_Central"/>
</dbReference>
<dbReference type="SUPFAM" id="SSF52743">
    <property type="entry name" value="Subtilisin-like"/>
    <property type="match status" value="1"/>
</dbReference>
<evidence type="ECO:0000256" key="3">
    <source>
        <dbReference type="ARBA" id="ARBA00022525"/>
    </source>
</evidence>
<accession>B9SAV8</accession>
<dbReference type="InterPro" id="IPR000209">
    <property type="entry name" value="Peptidase_S8/S53_dom"/>
</dbReference>
<dbReference type="Proteomes" id="UP000008311">
    <property type="component" value="Unassembled WGS sequence"/>
</dbReference>
<gene>
    <name evidence="13" type="ORF">RCOM_1179510</name>
</gene>
<keyword evidence="14" id="KW-1185">Reference proteome</keyword>
<feature type="active site" description="Charge relay system" evidence="8 9">
    <location>
        <position position="80"/>
    </location>
</feature>
<dbReference type="EC" id="1.3.1.74" evidence="13"/>
<feature type="active site" description="Charge relay system" evidence="8 9">
    <location>
        <position position="479"/>
    </location>
</feature>
<dbReference type="InterPro" id="IPR036852">
    <property type="entry name" value="Peptidase_S8/S53_dom_sf"/>
</dbReference>
<keyword evidence="4 9" id="KW-0645">Protease</keyword>
<evidence type="ECO:0000256" key="7">
    <source>
        <dbReference type="ARBA" id="ARBA00022825"/>
    </source>
</evidence>
<sequence length="704" mass="74941">MFQLATSIRQYLKAFPSSLHHCKPKNLENALKFLGCFLNIFINSKLPGHLSFLDCEMIPAEKAPSFLSEFGADVIIGMLDTGIWPELYSFRDDGLGPIPSTWKGECQGGEGFPKTLCNRKLIGVRYFTGANGDRQSGPNTARDTVGHGTHTASTAAGQAVTNASFLGTFARGTAVGIAPKARLAIYKVCTEIGCRGSDILAGFDKAVEDGVNVISVSLGSFYALPLIDDEVAIGSFGAMVKGIIVSASAGNSGPQTASVCNVAPWIITVGASSIDRKFPADLLLEDGGVISGVSLFNGAAFPENEYWPLIYAANASLNSSDASAYCDGSLDQELVSGKIVVCDTGMLSSPEKGLVVKASGGVGAVVANVKSWGLITDAYLTPGLSITDSGRRLLLDYMSSTPNPRAMMVFRGTQVGVKPAPVVAFFSSRGPNTRSMYVMKPDVIAPGVDILAGWSKVSPPSGLSEDKRSTEFNIISGTSMSCPHVSGIAALLKGSHSHWSPAMIKSAIMTTAYTHDQDGNPLLEDTTYGVSTAGDMGAGHVDPEKANDPGLVYDMTSDDYVDFLCASNLTQKEIKIITHRSVECKNIGNAWDLNYPAISVPFQASKPSIKEISVKRTVTHVEEGASSYSVEVKKPEDTDVTVDPPLLVFTSNGEKLSYTVRIVSKMQEIPSGEFKSEFGQLTWTDGTHRVTSPLVVTWYGDDDY</sequence>
<dbReference type="GO" id="GO:0009610">
    <property type="term" value="P:response to symbiotic fungus"/>
    <property type="evidence" value="ECO:0007669"/>
    <property type="project" value="UniProtKB-ARBA"/>
</dbReference>
<keyword evidence="3" id="KW-0964">Secreted</keyword>
<dbReference type="InterPro" id="IPR023828">
    <property type="entry name" value="Peptidase_S8_Ser-AS"/>
</dbReference>
<dbReference type="GO" id="GO:0006508">
    <property type="term" value="P:proteolysis"/>
    <property type="evidence" value="ECO:0007669"/>
    <property type="project" value="UniProtKB-KW"/>
</dbReference>
<dbReference type="AlphaFoldDB" id="B9SAV8"/>
<evidence type="ECO:0000256" key="1">
    <source>
        <dbReference type="ARBA" id="ARBA00004613"/>
    </source>
</evidence>
<dbReference type="PANTHER" id="PTHR10795">
    <property type="entry name" value="PROPROTEIN CONVERTASE SUBTILISIN/KEXIN"/>
    <property type="match status" value="1"/>
</dbReference>
<dbReference type="PRINTS" id="PR00723">
    <property type="entry name" value="SUBTILISIN"/>
</dbReference>
<dbReference type="PROSITE" id="PS51892">
    <property type="entry name" value="SUBTILASE"/>
    <property type="match status" value="1"/>
</dbReference>
<keyword evidence="13" id="KW-0560">Oxidoreductase</keyword>
<dbReference type="MEROPS" id="S08.A39"/>
<keyword evidence="6 9" id="KW-0378">Hydrolase</keyword>
<dbReference type="CDD" id="cd04852">
    <property type="entry name" value="Peptidases_S8_3"/>
    <property type="match status" value="1"/>
</dbReference>
<feature type="active site" description="Charge relay system" evidence="8 9">
    <location>
        <position position="147"/>
    </location>
</feature>
<evidence type="ECO:0000313" key="14">
    <source>
        <dbReference type="Proteomes" id="UP000008311"/>
    </source>
</evidence>
<dbReference type="Gene3D" id="3.40.50.200">
    <property type="entry name" value="Peptidase S8/S53 domain"/>
    <property type="match status" value="1"/>
</dbReference>
<evidence type="ECO:0000256" key="9">
    <source>
        <dbReference type="PROSITE-ProRule" id="PRU01240"/>
    </source>
</evidence>
<evidence type="ECO:0000259" key="12">
    <source>
        <dbReference type="Pfam" id="PF17766"/>
    </source>
</evidence>
<dbReference type="InParanoid" id="B9SAV8"/>
<evidence type="ECO:0000259" key="10">
    <source>
        <dbReference type="Pfam" id="PF00082"/>
    </source>
</evidence>